<evidence type="ECO:0000313" key="9">
    <source>
        <dbReference type="EMBL" id="KAG9444460.1"/>
    </source>
</evidence>
<feature type="domain" description="Nudix hydrolase" evidence="8">
    <location>
        <begin position="19"/>
        <end position="153"/>
    </location>
</feature>
<dbReference type="GO" id="GO:0005634">
    <property type="term" value="C:nucleus"/>
    <property type="evidence" value="ECO:0007669"/>
    <property type="project" value="TreeGrafter"/>
</dbReference>
<comment type="cofactor">
    <cofactor evidence="2">
        <name>Mg(2+)</name>
        <dbReference type="ChEBI" id="CHEBI:18420"/>
    </cofactor>
</comment>
<evidence type="ECO:0000256" key="2">
    <source>
        <dbReference type="ARBA" id="ARBA00001946"/>
    </source>
</evidence>
<comment type="similarity">
    <text evidence="3">Belongs to the Nudix hydrolase family.</text>
</comment>
<dbReference type="PROSITE" id="PS51462">
    <property type="entry name" value="NUDIX"/>
    <property type="match status" value="1"/>
</dbReference>
<comment type="caution">
    <text evidence="9">The sequence shown here is derived from an EMBL/GenBank/DDBJ whole genome shotgun (WGS) entry which is preliminary data.</text>
</comment>
<evidence type="ECO:0000259" key="8">
    <source>
        <dbReference type="PROSITE" id="PS51462"/>
    </source>
</evidence>
<protein>
    <recommendedName>
        <fullName evidence="8">Nudix hydrolase domain-containing protein</fullName>
    </recommendedName>
</protein>
<evidence type="ECO:0000256" key="3">
    <source>
        <dbReference type="ARBA" id="ARBA00005582"/>
    </source>
</evidence>
<dbReference type="InterPro" id="IPR000086">
    <property type="entry name" value="NUDIX_hydrolase_dom"/>
</dbReference>
<evidence type="ECO:0000256" key="5">
    <source>
        <dbReference type="ARBA" id="ARBA00022801"/>
    </source>
</evidence>
<sequence>MVALVARTGRQFQRYNRNGLRLVVGCIPYRLKTSGDCSDKTLEVLVITAQKGHGLVFPKGGWEVDETMREAARREALEEAGVEGKIQPKLGQWMFKSKSQDIFHEGHMFPLLVTELRDLWPEKQTRSRKWVTVVEAREKCQYPWMKEALDELVNRLTTSRQRSALGPYNQ</sequence>
<dbReference type="GO" id="GO:0005737">
    <property type="term" value="C:cytoplasm"/>
    <property type="evidence" value="ECO:0007669"/>
    <property type="project" value="TreeGrafter"/>
</dbReference>
<dbReference type="PANTHER" id="PTHR12629:SF42">
    <property type="entry name" value="OS02G0734300 PROTEIN"/>
    <property type="match status" value="1"/>
</dbReference>
<keyword evidence="7" id="KW-0464">Manganese</keyword>
<dbReference type="PROSITE" id="PS00893">
    <property type="entry name" value="NUDIX_BOX"/>
    <property type="match status" value="1"/>
</dbReference>
<dbReference type="SUPFAM" id="SSF55811">
    <property type="entry name" value="Nudix"/>
    <property type="match status" value="1"/>
</dbReference>
<dbReference type="FunFam" id="3.90.79.10:FF:000022">
    <property type="entry name" value="Nudix hydrolase 17, mitochondrial"/>
    <property type="match status" value="1"/>
</dbReference>
<dbReference type="Proteomes" id="UP000825729">
    <property type="component" value="Unassembled WGS sequence"/>
</dbReference>
<keyword evidence="10" id="KW-1185">Reference proteome</keyword>
<keyword evidence="4" id="KW-0479">Metal-binding</keyword>
<dbReference type="GO" id="GO:0046872">
    <property type="term" value="F:metal ion binding"/>
    <property type="evidence" value="ECO:0007669"/>
    <property type="project" value="UniProtKB-KW"/>
</dbReference>
<evidence type="ECO:0000256" key="6">
    <source>
        <dbReference type="ARBA" id="ARBA00022842"/>
    </source>
</evidence>
<comment type="cofactor">
    <cofactor evidence="1">
        <name>Mn(2+)</name>
        <dbReference type="ChEBI" id="CHEBI:29035"/>
    </cofactor>
</comment>
<organism evidence="9 10">
    <name type="scientific">Aristolochia fimbriata</name>
    <name type="common">White veined hardy Dutchman's pipe vine</name>
    <dbReference type="NCBI Taxonomy" id="158543"/>
    <lineage>
        <taxon>Eukaryota</taxon>
        <taxon>Viridiplantae</taxon>
        <taxon>Streptophyta</taxon>
        <taxon>Embryophyta</taxon>
        <taxon>Tracheophyta</taxon>
        <taxon>Spermatophyta</taxon>
        <taxon>Magnoliopsida</taxon>
        <taxon>Magnoliidae</taxon>
        <taxon>Piperales</taxon>
        <taxon>Aristolochiaceae</taxon>
        <taxon>Aristolochia</taxon>
    </lineage>
</organism>
<dbReference type="InterPro" id="IPR020084">
    <property type="entry name" value="NUDIX_hydrolase_CS"/>
</dbReference>
<dbReference type="EMBL" id="JAINDJ010000006">
    <property type="protein sequence ID" value="KAG9444460.1"/>
    <property type="molecule type" value="Genomic_DNA"/>
</dbReference>
<dbReference type="CDD" id="cd04666">
    <property type="entry name" value="NUDIX_DIPP2_like_Nudt4"/>
    <property type="match status" value="1"/>
</dbReference>
<dbReference type="InterPro" id="IPR015797">
    <property type="entry name" value="NUDIX_hydrolase-like_dom_sf"/>
</dbReference>
<evidence type="ECO:0000256" key="7">
    <source>
        <dbReference type="ARBA" id="ARBA00023211"/>
    </source>
</evidence>
<gene>
    <name evidence="9" type="ORF">H6P81_015800</name>
</gene>
<accession>A0AAV7E8N3</accession>
<dbReference type="PANTHER" id="PTHR12629">
    <property type="entry name" value="DIPHOSPHOINOSITOL POLYPHOSPHATE PHOSPHOHYDROLASE"/>
    <property type="match status" value="1"/>
</dbReference>
<keyword evidence="5" id="KW-0378">Hydrolase</keyword>
<evidence type="ECO:0000256" key="1">
    <source>
        <dbReference type="ARBA" id="ARBA00001936"/>
    </source>
</evidence>
<dbReference type="InterPro" id="IPR047198">
    <property type="entry name" value="DDP-like_NUDIX"/>
</dbReference>
<evidence type="ECO:0000256" key="4">
    <source>
        <dbReference type="ARBA" id="ARBA00022723"/>
    </source>
</evidence>
<dbReference type="Pfam" id="PF00293">
    <property type="entry name" value="NUDIX"/>
    <property type="match status" value="1"/>
</dbReference>
<dbReference type="GO" id="GO:0016462">
    <property type="term" value="F:pyrophosphatase activity"/>
    <property type="evidence" value="ECO:0007669"/>
    <property type="project" value="InterPro"/>
</dbReference>
<evidence type="ECO:0000313" key="10">
    <source>
        <dbReference type="Proteomes" id="UP000825729"/>
    </source>
</evidence>
<name>A0AAV7E8N3_ARIFI</name>
<dbReference type="AlphaFoldDB" id="A0AAV7E8N3"/>
<proteinExistence type="inferred from homology"/>
<dbReference type="Gene3D" id="3.90.79.10">
    <property type="entry name" value="Nucleoside Triphosphate Pyrophosphohydrolase"/>
    <property type="match status" value="1"/>
</dbReference>
<keyword evidence="6" id="KW-0460">Magnesium</keyword>
<reference evidence="9 10" key="1">
    <citation type="submission" date="2021-07" db="EMBL/GenBank/DDBJ databases">
        <title>The Aristolochia fimbriata genome: insights into angiosperm evolution, floral development and chemical biosynthesis.</title>
        <authorList>
            <person name="Jiao Y."/>
        </authorList>
    </citation>
    <scope>NUCLEOTIDE SEQUENCE [LARGE SCALE GENOMIC DNA]</scope>
    <source>
        <strain evidence="9">IBCAS-2021</strain>
        <tissue evidence="9">Leaf</tissue>
    </source>
</reference>